<keyword evidence="1" id="KW-1133">Transmembrane helix</keyword>
<feature type="domain" description="Heparan-alpha-glucosaminide N-acetyltransferase catalytic" evidence="2">
    <location>
        <begin position="11"/>
        <end position="228"/>
    </location>
</feature>
<keyword evidence="1" id="KW-0472">Membrane</keyword>
<feature type="transmembrane region" description="Helical" evidence="1">
    <location>
        <begin position="232"/>
        <end position="255"/>
    </location>
</feature>
<feature type="transmembrane region" description="Helical" evidence="1">
    <location>
        <begin position="313"/>
        <end position="337"/>
    </location>
</feature>
<name>A0A5K7SBT0_9BACT</name>
<evidence type="ECO:0000259" key="2">
    <source>
        <dbReference type="Pfam" id="PF07786"/>
    </source>
</evidence>
<reference evidence="3" key="1">
    <citation type="journal article" date="2020" name="Int. J. Syst. Evol. Microbiol.">
        <title>Aquipluma nitroreducens gen. nov. sp. nov., a novel facultatively anaerobic bacterium isolated from a freshwater lake.</title>
        <authorList>
            <person name="Watanabe M."/>
            <person name="Kojima H."/>
            <person name="Fukui M."/>
        </authorList>
    </citation>
    <scope>NUCLEOTIDE SEQUENCE</scope>
    <source>
        <strain evidence="3">MeG22</strain>
    </source>
</reference>
<dbReference type="AlphaFoldDB" id="A0A5K7SBT0"/>
<gene>
    <name evidence="3" type="ORF">AQPE_3118</name>
</gene>
<feature type="transmembrane region" description="Helical" evidence="1">
    <location>
        <begin position="275"/>
        <end position="293"/>
    </location>
</feature>
<dbReference type="PANTHER" id="PTHR40407:SF1">
    <property type="entry name" value="HEPARAN-ALPHA-GLUCOSAMINIDE N-ACETYLTRANSFERASE CATALYTIC DOMAIN-CONTAINING PROTEIN"/>
    <property type="match status" value="1"/>
</dbReference>
<feature type="transmembrane region" description="Helical" evidence="1">
    <location>
        <begin position="120"/>
        <end position="138"/>
    </location>
</feature>
<dbReference type="Proteomes" id="UP001193389">
    <property type="component" value="Chromosome"/>
</dbReference>
<feature type="transmembrane region" description="Helical" evidence="1">
    <location>
        <begin position="357"/>
        <end position="375"/>
    </location>
</feature>
<feature type="transmembrane region" description="Helical" evidence="1">
    <location>
        <begin position="145"/>
        <end position="164"/>
    </location>
</feature>
<dbReference type="PANTHER" id="PTHR40407">
    <property type="entry name" value="MEMBRANE PROTEIN-LIKE PROTEIN"/>
    <property type="match status" value="1"/>
</dbReference>
<feature type="transmembrane region" description="Helical" evidence="1">
    <location>
        <begin position="184"/>
        <end position="211"/>
    </location>
</feature>
<feature type="transmembrane region" description="Helical" evidence="1">
    <location>
        <begin position="59"/>
        <end position="78"/>
    </location>
</feature>
<organism evidence="3 4">
    <name type="scientific">Aquipluma nitroreducens</name>
    <dbReference type="NCBI Taxonomy" id="2010828"/>
    <lineage>
        <taxon>Bacteria</taxon>
        <taxon>Pseudomonadati</taxon>
        <taxon>Bacteroidota</taxon>
        <taxon>Bacteroidia</taxon>
        <taxon>Marinilabiliales</taxon>
        <taxon>Prolixibacteraceae</taxon>
        <taxon>Aquipluma</taxon>
    </lineage>
</organism>
<evidence type="ECO:0000313" key="4">
    <source>
        <dbReference type="Proteomes" id="UP001193389"/>
    </source>
</evidence>
<dbReference type="KEGG" id="anf:AQPE_3118"/>
<dbReference type="Pfam" id="PF07786">
    <property type="entry name" value="HGSNAT_cat"/>
    <property type="match status" value="1"/>
</dbReference>
<dbReference type="EMBL" id="AP018694">
    <property type="protein sequence ID" value="BBE18945.1"/>
    <property type="molecule type" value="Genomic_DNA"/>
</dbReference>
<accession>A0A5K7SBT0</accession>
<protein>
    <submittedName>
        <fullName evidence="3">Membrane protein</fullName>
    </submittedName>
</protein>
<feature type="transmembrane region" description="Helical" evidence="1">
    <location>
        <begin position="98"/>
        <end position="114"/>
    </location>
</feature>
<evidence type="ECO:0000313" key="3">
    <source>
        <dbReference type="EMBL" id="BBE18945.1"/>
    </source>
</evidence>
<keyword evidence="1" id="KW-0812">Transmembrane</keyword>
<keyword evidence="4" id="KW-1185">Reference proteome</keyword>
<feature type="transmembrane region" description="Helical" evidence="1">
    <location>
        <begin position="12"/>
        <end position="28"/>
    </location>
</feature>
<evidence type="ECO:0000256" key="1">
    <source>
        <dbReference type="SAM" id="Phobius"/>
    </source>
</evidence>
<dbReference type="InterPro" id="IPR012429">
    <property type="entry name" value="HGSNAT_cat"/>
</dbReference>
<proteinExistence type="predicted"/>
<sequence>MAFTKQIAMKRIYSIDFTRGLVMILMVLDHVRDLMHVTSITQNPVDLSSTTPALFFTRLITYLCAPIFVFLAGTSAYISFNNRHTPTESRKNLIKRGLWLILLEFTLVNFGVWFDLGFHTWLFQVIAAIGLGFIILSFMLRLSPAIIGITGLTIMFGHNLLPFIPLEGFPILKTILSPLFATTAFPLTSQITFVIGYPPVPWLGIMLVGFASGKLFELADNKRSTTFLKIGLGALVLFTVLRFINIYGDLSLWTSQKNNLFTFLSFINVTKYPPSLLYSLVTLGIMFLILAFADQVRNNFTNFVSIYGKVPLFFYLIHWYIVHPLLIAIMFLQGFSWTQMDFASGNFGRPKGVESGLQLWAIYIIWIAVVLILYYPCRKYSIYKDGQNKWWLKYI</sequence>